<dbReference type="GO" id="GO:0010333">
    <property type="term" value="F:terpene synthase activity"/>
    <property type="evidence" value="ECO:0007669"/>
    <property type="project" value="InterPro"/>
</dbReference>
<evidence type="ECO:0000256" key="6">
    <source>
        <dbReference type="RuleBase" id="RU366034"/>
    </source>
</evidence>
<evidence type="ECO:0000256" key="2">
    <source>
        <dbReference type="ARBA" id="ARBA00006333"/>
    </source>
</evidence>
<comment type="caution">
    <text evidence="7">The sequence shown here is derived from an EMBL/GenBank/DDBJ whole genome shotgun (WGS) entry which is preliminary data.</text>
</comment>
<dbReference type="InterPro" id="IPR008949">
    <property type="entry name" value="Isoprenoid_synthase_dom_sf"/>
</dbReference>
<dbReference type="PANTHER" id="PTHR35201:SF4">
    <property type="entry name" value="BETA-PINACENE SYNTHASE-RELATED"/>
    <property type="match status" value="1"/>
</dbReference>
<dbReference type="InterPro" id="IPR034686">
    <property type="entry name" value="Terpene_cyclase-like_2"/>
</dbReference>
<evidence type="ECO:0000313" key="7">
    <source>
        <dbReference type="EMBL" id="KAJ8497051.1"/>
    </source>
</evidence>
<dbReference type="Pfam" id="PF19086">
    <property type="entry name" value="Terpene_syn_C_2"/>
    <property type="match status" value="1"/>
</dbReference>
<organism evidence="7 8">
    <name type="scientific">Trametes cubensis</name>
    <dbReference type="NCBI Taxonomy" id="1111947"/>
    <lineage>
        <taxon>Eukaryota</taxon>
        <taxon>Fungi</taxon>
        <taxon>Dikarya</taxon>
        <taxon>Basidiomycota</taxon>
        <taxon>Agaricomycotina</taxon>
        <taxon>Agaricomycetes</taxon>
        <taxon>Polyporales</taxon>
        <taxon>Polyporaceae</taxon>
        <taxon>Trametes</taxon>
    </lineage>
</organism>
<evidence type="ECO:0000256" key="1">
    <source>
        <dbReference type="ARBA" id="ARBA00001946"/>
    </source>
</evidence>
<dbReference type="EC" id="4.2.3.-" evidence="6"/>
<comment type="similarity">
    <text evidence="2 6">Belongs to the terpene synthase family.</text>
</comment>
<gene>
    <name evidence="7" type="ORF">ONZ51_g763</name>
</gene>
<dbReference type="Proteomes" id="UP001215151">
    <property type="component" value="Unassembled WGS sequence"/>
</dbReference>
<name>A0AAD7U3H1_9APHY</name>
<keyword evidence="3 6" id="KW-0479">Metal-binding</keyword>
<dbReference type="GO" id="GO:0046872">
    <property type="term" value="F:metal ion binding"/>
    <property type="evidence" value="ECO:0007669"/>
    <property type="project" value="UniProtKB-KW"/>
</dbReference>
<keyword evidence="4 6" id="KW-0460">Magnesium</keyword>
<protein>
    <recommendedName>
        <fullName evidence="6">Terpene synthase</fullName>
        <ecNumber evidence="6">4.2.3.-</ecNumber>
    </recommendedName>
</protein>
<dbReference type="GO" id="GO:0008299">
    <property type="term" value="P:isoprenoid biosynthetic process"/>
    <property type="evidence" value="ECO:0007669"/>
    <property type="project" value="UniProtKB-ARBA"/>
</dbReference>
<evidence type="ECO:0000256" key="5">
    <source>
        <dbReference type="ARBA" id="ARBA00023239"/>
    </source>
</evidence>
<dbReference type="SFLD" id="SFLDG01020">
    <property type="entry name" value="Terpene_Cyclase_Like_2"/>
    <property type="match status" value="1"/>
</dbReference>
<dbReference type="EMBL" id="JAPEVG010000009">
    <property type="protein sequence ID" value="KAJ8497051.1"/>
    <property type="molecule type" value="Genomic_DNA"/>
</dbReference>
<keyword evidence="8" id="KW-1185">Reference proteome</keyword>
<reference evidence="7" key="1">
    <citation type="submission" date="2022-11" db="EMBL/GenBank/DDBJ databases">
        <title>Genome Sequence of Cubamyces cubensis.</title>
        <authorList>
            <person name="Buettner E."/>
        </authorList>
    </citation>
    <scope>NUCLEOTIDE SEQUENCE</scope>
    <source>
        <strain evidence="7">MPL-01</strain>
    </source>
</reference>
<accession>A0AAD7U3H1</accession>
<dbReference type="SFLD" id="SFLDS00005">
    <property type="entry name" value="Isoprenoid_Synthase_Type_I"/>
    <property type="match status" value="1"/>
</dbReference>
<dbReference type="SUPFAM" id="SSF48576">
    <property type="entry name" value="Terpenoid synthases"/>
    <property type="match status" value="1"/>
</dbReference>
<dbReference type="PANTHER" id="PTHR35201">
    <property type="entry name" value="TERPENE SYNTHASE"/>
    <property type="match status" value="1"/>
</dbReference>
<keyword evidence="5 6" id="KW-0456">Lyase</keyword>
<dbReference type="Gene3D" id="1.10.600.10">
    <property type="entry name" value="Farnesyl Diphosphate Synthase"/>
    <property type="match status" value="1"/>
</dbReference>
<dbReference type="AlphaFoldDB" id="A0AAD7U3H1"/>
<evidence type="ECO:0000313" key="8">
    <source>
        <dbReference type="Proteomes" id="UP001215151"/>
    </source>
</evidence>
<comment type="cofactor">
    <cofactor evidence="1 6">
        <name>Mg(2+)</name>
        <dbReference type="ChEBI" id="CHEBI:18420"/>
    </cofactor>
</comment>
<sequence length="351" mass="39751">MTSNSTNTTNPTSFVIPDLHAMTPFVSSFNPHYDKISLQSSAWVDQFCVLEGKQRARYISSKTQLLTPYAYPRADEERYRCCCDYVSILFTYDEITDHQNEEDARLSCESSCSAMEDANFDDGTALCHMTNDFSRRLSKSCGPTTFQRFINYWKLYVNAVTKEAQLRERYEVLDPDSFEILRRDFGSVLVSLVISGYALGIDLPDEVFNHPTFAAMYLAATDMVCLSNDLYSYNVEQAAGHGGNNILTTLMKAKNLSLQGAADYVGEHWKTLIEQYLDAKRRLPSWGEEIDKDVAQYADAMEDWVIGSMDWSFETSRYFGDAGQEVKRTRVVHLSPSRAEDASATEVSADE</sequence>
<evidence type="ECO:0000256" key="4">
    <source>
        <dbReference type="ARBA" id="ARBA00022842"/>
    </source>
</evidence>
<evidence type="ECO:0000256" key="3">
    <source>
        <dbReference type="ARBA" id="ARBA00022723"/>
    </source>
</evidence>
<proteinExistence type="inferred from homology"/>